<gene>
    <name evidence="1" type="ORF">KIN20_032396</name>
</gene>
<protein>
    <submittedName>
        <fullName evidence="1">Uncharacterized protein</fullName>
    </submittedName>
</protein>
<keyword evidence="2" id="KW-1185">Reference proteome</keyword>
<reference evidence="1" key="1">
    <citation type="submission" date="2021-06" db="EMBL/GenBank/DDBJ databases">
        <title>Parelaphostrongylus tenuis whole genome reference sequence.</title>
        <authorList>
            <person name="Garwood T.J."/>
            <person name="Larsen P.A."/>
            <person name="Fountain-Jones N.M."/>
            <person name="Garbe J.R."/>
            <person name="Macchietto M.G."/>
            <person name="Kania S.A."/>
            <person name="Gerhold R.W."/>
            <person name="Richards J.E."/>
            <person name="Wolf T.M."/>
        </authorList>
    </citation>
    <scope>NUCLEOTIDE SEQUENCE</scope>
    <source>
        <strain evidence="1">MNPRO001-30</strain>
        <tissue evidence="1">Meninges</tissue>
    </source>
</reference>
<organism evidence="1 2">
    <name type="scientific">Parelaphostrongylus tenuis</name>
    <name type="common">Meningeal worm</name>
    <dbReference type="NCBI Taxonomy" id="148309"/>
    <lineage>
        <taxon>Eukaryota</taxon>
        <taxon>Metazoa</taxon>
        <taxon>Ecdysozoa</taxon>
        <taxon>Nematoda</taxon>
        <taxon>Chromadorea</taxon>
        <taxon>Rhabditida</taxon>
        <taxon>Rhabditina</taxon>
        <taxon>Rhabditomorpha</taxon>
        <taxon>Strongyloidea</taxon>
        <taxon>Metastrongylidae</taxon>
        <taxon>Parelaphostrongylus</taxon>
    </lineage>
</organism>
<comment type="caution">
    <text evidence="1">The sequence shown here is derived from an EMBL/GenBank/DDBJ whole genome shotgun (WGS) entry which is preliminary data.</text>
</comment>
<name>A0AAD5WI02_PARTN</name>
<dbReference type="Proteomes" id="UP001196413">
    <property type="component" value="Unassembled WGS sequence"/>
</dbReference>
<accession>A0AAD5WI02</accession>
<sequence>MPCSAERVVCKMGVSSVTDRARAPEKREATQMVHGFREQMASQRFEDLGEKIVQVARAASSCRQPQQSVRSPDVIRAVV</sequence>
<evidence type="ECO:0000313" key="2">
    <source>
        <dbReference type="Proteomes" id="UP001196413"/>
    </source>
</evidence>
<dbReference type="EMBL" id="JAHQIW010006812">
    <property type="protein sequence ID" value="KAJ1370626.1"/>
    <property type="molecule type" value="Genomic_DNA"/>
</dbReference>
<evidence type="ECO:0000313" key="1">
    <source>
        <dbReference type="EMBL" id="KAJ1370626.1"/>
    </source>
</evidence>
<dbReference type="AlphaFoldDB" id="A0AAD5WI02"/>
<proteinExistence type="predicted"/>